<protein>
    <recommendedName>
        <fullName evidence="2">PB1-like domain-containing protein</fullName>
    </recommendedName>
</protein>
<comment type="caution">
    <text evidence="3">The sequence shown here is derived from an EMBL/GenBank/DDBJ whole genome shotgun (WGS) entry which is preliminary data.</text>
</comment>
<sequence length="211" mass="24549">MAEDDYYTVVFHHGGVLVSRPQMEYIGGQIDSWDYVDIDRTSIPFVEWRFEELYGDNAKYKTVYWLDPGLKVKDGLRPFENDTDVRMLYFVVHEKAQNREIHFYFEHEDEVEVIDGDSEDDDCGDSENKAYKPRHKDEGGDSEDDEDEIVANTGSGTPGCSGNSMPNSKKPKKQKWKACNGRPRYPNVEDVQRPMRQERQLMMLMMKGLPF</sequence>
<gene>
    <name evidence="3" type="ORF">CRG98_005100</name>
</gene>
<dbReference type="Pfam" id="PF26130">
    <property type="entry name" value="PB1-like"/>
    <property type="match status" value="1"/>
</dbReference>
<accession>A0A2I0L1J6</accession>
<feature type="domain" description="PB1-like" evidence="2">
    <location>
        <begin position="4"/>
        <end position="107"/>
    </location>
</feature>
<dbReference type="AlphaFoldDB" id="A0A2I0L1J6"/>
<feature type="region of interest" description="Disordered" evidence="1">
    <location>
        <begin position="115"/>
        <end position="194"/>
    </location>
</feature>
<feature type="compositionally biased region" description="Polar residues" evidence="1">
    <location>
        <begin position="152"/>
        <end position="167"/>
    </location>
</feature>
<reference evidence="3 4" key="1">
    <citation type="submission" date="2017-11" db="EMBL/GenBank/DDBJ databases">
        <title>De-novo sequencing of pomegranate (Punica granatum L.) genome.</title>
        <authorList>
            <person name="Akparov Z."/>
            <person name="Amiraslanov A."/>
            <person name="Hajiyeva S."/>
            <person name="Abbasov M."/>
            <person name="Kaur K."/>
            <person name="Hamwieh A."/>
            <person name="Solovyev V."/>
            <person name="Salamov A."/>
            <person name="Braich B."/>
            <person name="Kosarev P."/>
            <person name="Mahmoud A."/>
            <person name="Hajiyev E."/>
            <person name="Babayeva S."/>
            <person name="Izzatullayeva V."/>
            <person name="Mammadov A."/>
            <person name="Mammadov A."/>
            <person name="Sharifova S."/>
            <person name="Ojaghi J."/>
            <person name="Eynullazada K."/>
            <person name="Bayramov B."/>
            <person name="Abdulazimova A."/>
            <person name="Shahmuradov I."/>
        </authorList>
    </citation>
    <scope>NUCLEOTIDE SEQUENCE [LARGE SCALE GENOMIC DNA]</scope>
    <source>
        <strain evidence="4">cv. AG2017</strain>
        <tissue evidence="3">Leaf</tissue>
    </source>
</reference>
<dbReference type="InterPro" id="IPR058594">
    <property type="entry name" value="PB1-like_dom_pln"/>
</dbReference>
<organism evidence="3 4">
    <name type="scientific">Punica granatum</name>
    <name type="common">Pomegranate</name>
    <dbReference type="NCBI Taxonomy" id="22663"/>
    <lineage>
        <taxon>Eukaryota</taxon>
        <taxon>Viridiplantae</taxon>
        <taxon>Streptophyta</taxon>
        <taxon>Embryophyta</taxon>
        <taxon>Tracheophyta</taxon>
        <taxon>Spermatophyta</taxon>
        <taxon>Magnoliopsida</taxon>
        <taxon>eudicotyledons</taxon>
        <taxon>Gunneridae</taxon>
        <taxon>Pentapetalae</taxon>
        <taxon>rosids</taxon>
        <taxon>malvids</taxon>
        <taxon>Myrtales</taxon>
        <taxon>Lythraceae</taxon>
        <taxon>Punica</taxon>
    </lineage>
</organism>
<proteinExistence type="predicted"/>
<dbReference type="Proteomes" id="UP000233551">
    <property type="component" value="Unassembled WGS sequence"/>
</dbReference>
<feature type="compositionally biased region" description="Acidic residues" evidence="1">
    <location>
        <begin position="140"/>
        <end position="149"/>
    </location>
</feature>
<evidence type="ECO:0000256" key="1">
    <source>
        <dbReference type="SAM" id="MobiDB-lite"/>
    </source>
</evidence>
<keyword evidence="4" id="KW-1185">Reference proteome</keyword>
<evidence type="ECO:0000313" key="4">
    <source>
        <dbReference type="Proteomes" id="UP000233551"/>
    </source>
</evidence>
<evidence type="ECO:0000313" key="3">
    <source>
        <dbReference type="EMBL" id="PKI74480.1"/>
    </source>
</evidence>
<dbReference type="EMBL" id="PGOL01000204">
    <property type="protein sequence ID" value="PKI74480.1"/>
    <property type="molecule type" value="Genomic_DNA"/>
</dbReference>
<evidence type="ECO:0000259" key="2">
    <source>
        <dbReference type="Pfam" id="PF26130"/>
    </source>
</evidence>
<name>A0A2I0L1J6_PUNGR</name>
<feature type="compositionally biased region" description="Acidic residues" evidence="1">
    <location>
        <begin position="115"/>
        <end position="125"/>
    </location>
</feature>
<feature type="compositionally biased region" description="Basic and acidic residues" evidence="1">
    <location>
        <begin position="126"/>
        <end position="139"/>
    </location>
</feature>